<comment type="caution">
    <text evidence="7">The sequence shown here is derived from an EMBL/GenBank/DDBJ whole genome shotgun (WGS) entry which is preliminary data.</text>
</comment>
<organism evidence="7 8">
    <name type="scientific">Meganyctiphanes norvegica</name>
    <name type="common">Northern krill</name>
    <name type="synonym">Thysanopoda norvegica</name>
    <dbReference type="NCBI Taxonomy" id="48144"/>
    <lineage>
        <taxon>Eukaryota</taxon>
        <taxon>Metazoa</taxon>
        <taxon>Ecdysozoa</taxon>
        <taxon>Arthropoda</taxon>
        <taxon>Crustacea</taxon>
        <taxon>Multicrustacea</taxon>
        <taxon>Malacostraca</taxon>
        <taxon>Eumalacostraca</taxon>
        <taxon>Eucarida</taxon>
        <taxon>Euphausiacea</taxon>
        <taxon>Euphausiidae</taxon>
        <taxon>Meganyctiphanes</taxon>
    </lineage>
</organism>
<evidence type="ECO:0000256" key="4">
    <source>
        <dbReference type="RuleBase" id="RU004262"/>
    </source>
</evidence>
<accession>A0AAV2R4U3</accession>
<dbReference type="GO" id="GO:0016298">
    <property type="term" value="F:lipase activity"/>
    <property type="evidence" value="ECO:0007669"/>
    <property type="project" value="InterPro"/>
</dbReference>
<proteinExistence type="inferred from homology"/>
<dbReference type="InterPro" id="IPR029058">
    <property type="entry name" value="AB_hydrolase_fold"/>
</dbReference>
<evidence type="ECO:0000259" key="6">
    <source>
        <dbReference type="Pfam" id="PF00151"/>
    </source>
</evidence>
<dbReference type="Proteomes" id="UP001497623">
    <property type="component" value="Unassembled WGS sequence"/>
</dbReference>
<dbReference type="SUPFAM" id="SSF53474">
    <property type="entry name" value="alpha/beta-Hydrolases"/>
    <property type="match status" value="1"/>
</dbReference>
<evidence type="ECO:0000256" key="5">
    <source>
        <dbReference type="SAM" id="MobiDB-lite"/>
    </source>
</evidence>
<dbReference type="InterPro" id="IPR000734">
    <property type="entry name" value="TAG_lipase"/>
</dbReference>
<comment type="similarity">
    <text evidence="2 4">Belongs to the AB hydrolase superfamily. Lipase family.</text>
</comment>
<reference evidence="7 8" key="1">
    <citation type="submission" date="2024-05" db="EMBL/GenBank/DDBJ databases">
        <authorList>
            <person name="Wallberg A."/>
        </authorList>
    </citation>
    <scope>NUCLEOTIDE SEQUENCE [LARGE SCALE GENOMIC DNA]</scope>
</reference>
<dbReference type="Gene3D" id="3.40.50.1820">
    <property type="entry name" value="alpha/beta hydrolase"/>
    <property type="match status" value="1"/>
</dbReference>
<evidence type="ECO:0000313" key="7">
    <source>
        <dbReference type="EMBL" id="CAL4111786.1"/>
    </source>
</evidence>
<evidence type="ECO:0000256" key="3">
    <source>
        <dbReference type="ARBA" id="ARBA00022525"/>
    </source>
</evidence>
<name>A0AAV2R4U3_MEGNR</name>
<evidence type="ECO:0000256" key="2">
    <source>
        <dbReference type="ARBA" id="ARBA00010701"/>
    </source>
</evidence>
<feature type="region of interest" description="Disordered" evidence="5">
    <location>
        <begin position="271"/>
        <end position="291"/>
    </location>
</feature>
<dbReference type="AlphaFoldDB" id="A0AAV2R4U3"/>
<keyword evidence="3" id="KW-0964">Secreted</keyword>
<gene>
    <name evidence="7" type="ORF">MNOR_LOCUS19721</name>
</gene>
<evidence type="ECO:0000313" key="8">
    <source>
        <dbReference type="Proteomes" id="UP001497623"/>
    </source>
</evidence>
<keyword evidence="8" id="KW-1185">Reference proteome</keyword>
<dbReference type="GO" id="GO:0005615">
    <property type="term" value="C:extracellular space"/>
    <property type="evidence" value="ECO:0007669"/>
    <property type="project" value="TreeGrafter"/>
</dbReference>
<dbReference type="PANTHER" id="PTHR11610:SF173">
    <property type="entry name" value="LIPASE DOMAIN-CONTAINING PROTEIN-RELATED"/>
    <property type="match status" value="1"/>
</dbReference>
<feature type="non-terminal residue" evidence="7">
    <location>
        <position position="1"/>
    </location>
</feature>
<dbReference type="InterPro" id="IPR013818">
    <property type="entry name" value="Lipase"/>
</dbReference>
<evidence type="ECO:0000256" key="1">
    <source>
        <dbReference type="ARBA" id="ARBA00004613"/>
    </source>
</evidence>
<comment type="subcellular location">
    <subcellularLocation>
        <location evidence="1">Secreted</location>
    </subcellularLocation>
</comment>
<dbReference type="PANTHER" id="PTHR11610">
    <property type="entry name" value="LIPASE"/>
    <property type="match status" value="1"/>
</dbReference>
<dbReference type="GO" id="GO:0016042">
    <property type="term" value="P:lipid catabolic process"/>
    <property type="evidence" value="ECO:0007669"/>
    <property type="project" value="TreeGrafter"/>
</dbReference>
<dbReference type="EMBL" id="CAXKWB010014805">
    <property type="protein sequence ID" value="CAL4111786.1"/>
    <property type="molecule type" value="Genomic_DNA"/>
</dbReference>
<dbReference type="Pfam" id="PF00151">
    <property type="entry name" value="Lipase"/>
    <property type="match status" value="1"/>
</dbReference>
<dbReference type="GO" id="GO:0017171">
    <property type="term" value="F:serine hydrolase activity"/>
    <property type="evidence" value="ECO:0007669"/>
    <property type="project" value="TreeGrafter"/>
</dbReference>
<sequence>ALLQARGSVNVISVDWGSLASPWQSGIFWSYCAAAGSINVVAERTSELIHFLVRSRGLLPSNLHLVGHSLGAHAAGITANMLQTMNNALSPVASITGLDPAGPLFFNRNSSQKLSKDDAAYVQVIHTNGGTNVTAFGALFTNTFGYLDPLGDDDFYPNGGDDQPGCAYSYSCDHSRAYYYWIESVLAVAAPAANGTKPEFTAKTCDSLAQLKTETCDQCTSKCPVMGYYLQNTSGRNERLLRSGRNERTQHIHYLQTNSTAPYALGRGSTAQTNNEEPNVVGGSTTQTNNEVPNIVGRSTAQNNNMNIRLMTVVSMLAFWMRAKHFIM</sequence>
<dbReference type="PRINTS" id="PR00821">
    <property type="entry name" value="TAGLIPASE"/>
</dbReference>
<feature type="domain" description="Lipase" evidence="6">
    <location>
        <begin position="4"/>
        <end position="263"/>
    </location>
</feature>
<protein>
    <recommendedName>
        <fullName evidence="6">Lipase domain-containing protein</fullName>
    </recommendedName>
</protein>